<evidence type="ECO:0000313" key="5">
    <source>
        <dbReference type="Proteomes" id="UP000276991"/>
    </source>
</evidence>
<evidence type="ECO:0000259" key="3">
    <source>
        <dbReference type="Pfam" id="PF18018"/>
    </source>
</evidence>
<comment type="similarity">
    <text evidence="1">Belongs to the DNA polymerase delta/II small subunit family.</text>
</comment>
<proteinExistence type="inferred from homology"/>
<keyword evidence="5" id="KW-1185">Reference proteome</keyword>
<reference evidence="4 5" key="1">
    <citation type="submission" date="2018-08" db="EMBL/GenBank/DDBJ databases">
        <authorList>
            <person name="Laetsch R D."/>
            <person name="Stevens L."/>
            <person name="Kumar S."/>
            <person name="Blaxter L. M."/>
        </authorList>
    </citation>
    <scope>NUCLEOTIDE SEQUENCE [LARGE SCALE GENOMIC DNA]</scope>
</reference>
<evidence type="ECO:0000256" key="1">
    <source>
        <dbReference type="ARBA" id="ARBA00006035"/>
    </source>
</evidence>
<keyword evidence="2" id="KW-0235">DNA replication</keyword>
<dbReference type="Pfam" id="PF18018">
    <property type="entry name" value="DNA_pol_D_N"/>
    <property type="match status" value="1"/>
</dbReference>
<name>A0A498SQW5_ACAVI</name>
<dbReference type="InterPro" id="IPR024826">
    <property type="entry name" value="DNA_pol_delta/II_ssu"/>
</dbReference>
<gene>
    <name evidence="4" type="ORF">NAV_LOCUS7230</name>
</gene>
<dbReference type="InterPro" id="IPR040663">
    <property type="entry name" value="DNA_pol_D_N"/>
</dbReference>
<dbReference type="PANTHER" id="PTHR10416">
    <property type="entry name" value="DNA POLYMERASE DELTA SUBUNIT 2"/>
    <property type="match status" value="1"/>
</dbReference>
<organism evidence="4 5">
    <name type="scientific">Acanthocheilonema viteae</name>
    <name type="common">Filarial nematode worm</name>
    <name type="synonym">Dipetalonema viteae</name>
    <dbReference type="NCBI Taxonomy" id="6277"/>
    <lineage>
        <taxon>Eukaryota</taxon>
        <taxon>Metazoa</taxon>
        <taxon>Ecdysozoa</taxon>
        <taxon>Nematoda</taxon>
        <taxon>Chromadorea</taxon>
        <taxon>Rhabditida</taxon>
        <taxon>Spirurina</taxon>
        <taxon>Spiruromorpha</taxon>
        <taxon>Filarioidea</taxon>
        <taxon>Onchocercidae</taxon>
        <taxon>Acanthocheilonema</taxon>
    </lineage>
</organism>
<evidence type="ECO:0000313" key="4">
    <source>
        <dbReference type="EMBL" id="VBB32439.1"/>
    </source>
</evidence>
<sequence length="223" mass="26021">MSYRQRHSAHYQNLSDKYLIGKKDIEAECFHRQYYHMYRARVKLLQKRIIDNAKLLLGDDIEPYQLTKVRRDDWVLVIGTIIKRVKLRPSILRDLAEEQLILPQPVAEDKLIGEEDFVEFEDDDQIVRLSGDFVMDEFATGCVVGIYGMQLDNDIFQVSQVIWPSKAPQPTYPVLNDDRYVVFVSGFSFTGQADKDAEKIFSLNLLQKWLCGSLPLFEKVYTF</sequence>
<dbReference type="Gene3D" id="2.40.50.430">
    <property type="match status" value="1"/>
</dbReference>
<dbReference type="Proteomes" id="UP000276991">
    <property type="component" value="Unassembled WGS sequence"/>
</dbReference>
<dbReference type="GO" id="GO:0043625">
    <property type="term" value="C:delta DNA polymerase complex"/>
    <property type="evidence" value="ECO:0007669"/>
    <property type="project" value="TreeGrafter"/>
</dbReference>
<dbReference type="EMBL" id="UPTC01001715">
    <property type="protein sequence ID" value="VBB32439.1"/>
    <property type="molecule type" value="Genomic_DNA"/>
</dbReference>
<evidence type="ECO:0000256" key="2">
    <source>
        <dbReference type="ARBA" id="ARBA00022705"/>
    </source>
</evidence>
<protein>
    <recommendedName>
        <fullName evidence="3">DNA polymerase delta subunit OB-fold domain-containing protein</fullName>
    </recommendedName>
</protein>
<dbReference type="GO" id="GO:0006271">
    <property type="term" value="P:DNA strand elongation involved in DNA replication"/>
    <property type="evidence" value="ECO:0007669"/>
    <property type="project" value="TreeGrafter"/>
</dbReference>
<accession>A0A498SQW5</accession>
<dbReference type="STRING" id="6277.A0A498SQW5"/>
<dbReference type="PANTHER" id="PTHR10416:SF0">
    <property type="entry name" value="DNA POLYMERASE DELTA SUBUNIT 2"/>
    <property type="match status" value="1"/>
</dbReference>
<feature type="domain" description="DNA polymerase delta subunit OB-fold" evidence="3">
    <location>
        <begin position="33"/>
        <end position="160"/>
    </location>
</feature>
<dbReference type="OrthoDB" id="3763at2759"/>
<dbReference type="AlphaFoldDB" id="A0A498SQW5"/>